<gene>
    <name evidence="2" type="ORF">CCUS01_08136</name>
</gene>
<proteinExistence type="predicted"/>
<sequence>MFEALHSPFRRSPFRPGSRPGSRGFRLKDMKCAGAAGLLRDCDYHGRRRSPYWVLLDVIPRFQEDDLRGGCSAITELNRNTEDLFWDASCYRSIFVQCTNRQASGQQHRNHARWMGSYRASPFHFFLGRTSVIPRALECLLGWEDGAVPEVPDISAPGNRRPRCIFHVIDLVPFWKKQIDSLTQMLSDSFGTNFRQMDGSEELQLESWRARDRGFSTSAVAGYRAFGNNSKEGQGYASENVKLSRSRLRFYGENVEDADMSQEREACAVGIFPNVLNRDFPLRHRHISFKLFGGVGMAASSVSSSDDPASSTASHVFYDTGIRSLGWKELIRVSTNNKPNILSELSDSQFQQDASRRYGPNGRIQRGAWHFDVVSWRGCDEIRRPKWIVCIEAIRAQPVLRAGIKTIRGSRDRSPHTRIPAPTKLGSYEPKFDALLPLQLPLRGEKYQARKTDLRDCLSKVLPVRSPPWPGALIDTEHSVSWSVHTHYPAFPQQSQTRTALYANPLSYAPF</sequence>
<feature type="region of interest" description="Disordered" evidence="1">
    <location>
        <begin position="1"/>
        <end position="22"/>
    </location>
</feature>
<dbReference type="EMBL" id="MPDP01000266">
    <property type="protein sequence ID" value="KAK1463723.1"/>
    <property type="molecule type" value="Genomic_DNA"/>
</dbReference>
<evidence type="ECO:0000256" key="1">
    <source>
        <dbReference type="SAM" id="MobiDB-lite"/>
    </source>
</evidence>
<accession>A0AAI9UUM0</accession>
<name>A0AAI9UUM0_9PEZI</name>
<comment type="caution">
    <text evidence="2">The sequence shown here is derived from an EMBL/GenBank/DDBJ whole genome shotgun (WGS) entry which is preliminary data.</text>
</comment>
<dbReference type="AlphaFoldDB" id="A0AAI9UUM0"/>
<evidence type="ECO:0000313" key="2">
    <source>
        <dbReference type="EMBL" id="KAK1463723.1"/>
    </source>
</evidence>
<reference evidence="2" key="1">
    <citation type="submission" date="2016-11" db="EMBL/GenBank/DDBJ databases">
        <title>The genome sequence of Colletotrichum cuscutae.</title>
        <authorList>
            <person name="Baroncelli R."/>
        </authorList>
    </citation>
    <scope>NUCLEOTIDE SEQUENCE</scope>
    <source>
        <strain evidence="2">IMI 304802</strain>
    </source>
</reference>
<evidence type="ECO:0000313" key="3">
    <source>
        <dbReference type="Proteomes" id="UP001239213"/>
    </source>
</evidence>
<dbReference type="Proteomes" id="UP001239213">
    <property type="component" value="Unassembled WGS sequence"/>
</dbReference>
<protein>
    <submittedName>
        <fullName evidence="2">Uncharacterized protein</fullName>
    </submittedName>
</protein>
<keyword evidence="3" id="KW-1185">Reference proteome</keyword>
<organism evidence="2 3">
    <name type="scientific">Colletotrichum cuscutae</name>
    <dbReference type="NCBI Taxonomy" id="1209917"/>
    <lineage>
        <taxon>Eukaryota</taxon>
        <taxon>Fungi</taxon>
        <taxon>Dikarya</taxon>
        <taxon>Ascomycota</taxon>
        <taxon>Pezizomycotina</taxon>
        <taxon>Sordariomycetes</taxon>
        <taxon>Hypocreomycetidae</taxon>
        <taxon>Glomerellales</taxon>
        <taxon>Glomerellaceae</taxon>
        <taxon>Colletotrichum</taxon>
        <taxon>Colletotrichum acutatum species complex</taxon>
    </lineage>
</organism>